<proteinExistence type="predicted"/>
<name>A0ABS5FIF2_9BRAD</name>
<evidence type="ECO:0000256" key="1">
    <source>
        <dbReference type="SAM" id="SignalP"/>
    </source>
</evidence>
<dbReference type="EMBL" id="JAFCJH010000012">
    <property type="protein sequence ID" value="MBR0796564.1"/>
    <property type="molecule type" value="Genomic_DNA"/>
</dbReference>
<keyword evidence="3" id="KW-1185">Reference proteome</keyword>
<evidence type="ECO:0000313" key="2">
    <source>
        <dbReference type="EMBL" id="MBR0796564.1"/>
    </source>
</evidence>
<gene>
    <name evidence="2" type="ORF">JQ615_14305</name>
</gene>
<comment type="caution">
    <text evidence="2">The sequence shown here is derived from an EMBL/GenBank/DDBJ whole genome shotgun (WGS) entry which is preliminary data.</text>
</comment>
<sequence length="109" mass="12064">MKRIMAVALLAASAGILLPAADAQAQSASAEARLGHAAQSTESDMVVPRRRLRRVPIYRSTPEHWEPDVIPRYNPGPNAVRECTATYVQEYRPSGTVITPRMNCHWRPG</sequence>
<reference evidence="3" key="1">
    <citation type="journal article" date="2021" name="ISME J.">
        <title>Evolutionary origin and ecological implication of a unique nif island in free-living Bradyrhizobium lineages.</title>
        <authorList>
            <person name="Tao J."/>
        </authorList>
    </citation>
    <scope>NUCLEOTIDE SEQUENCE [LARGE SCALE GENOMIC DNA]</scope>
    <source>
        <strain evidence="3">SZCCT0434</strain>
    </source>
</reference>
<evidence type="ECO:0000313" key="3">
    <source>
        <dbReference type="Proteomes" id="UP001315278"/>
    </source>
</evidence>
<accession>A0ABS5FIF2</accession>
<protein>
    <submittedName>
        <fullName evidence="2">Uncharacterized protein</fullName>
    </submittedName>
</protein>
<dbReference type="RefSeq" id="WP_212395711.1">
    <property type="nucleotide sequence ID" value="NZ_JAFCJH010000012.1"/>
</dbReference>
<feature type="signal peptide" evidence="1">
    <location>
        <begin position="1"/>
        <end position="25"/>
    </location>
</feature>
<feature type="chain" id="PRO_5046189202" evidence="1">
    <location>
        <begin position="26"/>
        <end position="109"/>
    </location>
</feature>
<keyword evidence="1" id="KW-0732">Signal</keyword>
<dbReference type="Proteomes" id="UP001315278">
    <property type="component" value="Unassembled WGS sequence"/>
</dbReference>
<organism evidence="2 3">
    <name type="scientific">Bradyrhizobium jicamae</name>
    <dbReference type="NCBI Taxonomy" id="280332"/>
    <lineage>
        <taxon>Bacteria</taxon>
        <taxon>Pseudomonadati</taxon>
        <taxon>Pseudomonadota</taxon>
        <taxon>Alphaproteobacteria</taxon>
        <taxon>Hyphomicrobiales</taxon>
        <taxon>Nitrobacteraceae</taxon>
        <taxon>Bradyrhizobium</taxon>
    </lineage>
</organism>